<organism evidence="3">
    <name type="scientific">marine metagenome</name>
    <dbReference type="NCBI Taxonomy" id="408172"/>
    <lineage>
        <taxon>unclassified sequences</taxon>
        <taxon>metagenomes</taxon>
        <taxon>ecological metagenomes</taxon>
    </lineage>
</organism>
<keyword evidence="2" id="KW-0560">Oxidoreductase</keyword>
<dbReference type="CDD" id="cd05233">
    <property type="entry name" value="SDR_c"/>
    <property type="match status" value="1"/>
</dbReference>
<dbReference type="PRINTS" id="PR00081">
    <property type="entry name" value="GDHRDH"/>
</dbReference>
<evidence type="ECO:0000256" key="2">
    <source>
        <dbReference type="ARBA" id="ARBA00023002"/>
    </source>
</evidence>
<evidence type="ECO:0008006" key="4">
    <source>
        <dbReference type="Google" id="ProtNLM"/>
    </source>
</evidence>
<dbReference type="PANTHER" id="PTHR42760">
    <property type="entry name" value="SHORT-CHAIN DEHYDROGENASES/REDUCTASES FAMILY MEMBER"/>
    <property type="match status" value="1"/>
</dbReference>
<evidence type="ECO:0000313" key="3">
    <source>
        <dbReference type="EMBL" id="SVA82677.1"/>
    </source>
</evidence>
<dbReference type="NCBIfam" id="NF005559">
    <property type="entry name" value="PRK07231.1"/>
    <property type="match status" value="1"/>
</dbReference>
<dbReference type="Pfam" id="PF13561">
    <property type="entry name" value="adh_short_C2"/>
    <property type="match status" value="1"/>
</dbReference>
<dbReference type="EMBL" id="UINC01019516">
    <property type="protein sequence ID" value="SVA82677.1"/>
    <property type="molecule type" value="Genomic_DNA"/>
</dbReference>
<dbReference type="GO" id="GO:0016616">
    <property type="term" value="F:oxidoreductase activity, acting on the CH-OH group of donors, NAD or NADP as acceptor"/>
    <property type="evidence" value="ECO:0007669"/>
    <property type="project" value="TreeGrafter"/>
</dbReference>
<dbReference type="SUPFAM" id="SSF51735">
    <property type="entry name" value="NAD(P)-binding Rossmann-fold domains"/>
    <property type="match status" value="1"/>
</dbReference>
<dbReference type="PRINTS" id="PR00080">
    <property type="entry name" value="SDRFAMILY"/>
</dbReference>
<sequence>MFANKNAGRLSGKVALITGAKSGIGEACVKRFVEEGACVVAADISVPGTYPEETSAILKISGDVTKSGDAAEMVNKATQAYGKLDILVNSAGISSRNAFEEDADPEEIWDRVIEVNLKGTYLVSRYAVPEMELNGSGSIINLASINGLVGYPVGIGGGFNAYPPSKGGVIQFTKTLANDMASKNVRVNCLCPGYVETNLTESLTSNESIYQQLKNLHPMGRLGRPEEIANAALFLASDEASFITGSSLVIDGGYTSQ</sequence>
<accession>A0A381Z1R6</accession>
<dbReference type="Gene3D" id="3.40.50.720">
    <property type="entry name" value="NAD(P)-binding Rossmann-like Domain"/>
    <property type="match status" value="1"/>
</dbReference>
<proteinExistence type="inferred from homology"/>
<protein>
    <recommendedName>
        <fullName evidence="4">Short-chain dehydrogenase</fullName>
    </recommendedName>
</protein>
<reference evidence="3" key="1">
    <citation type="submission" date="2018-05" db="EMBL/GenBank/DDBJ databases">
        <authorList>
            <person name="Lanie J.A."/>
            <person name="Ng W.-L."/>
            <person name="Kazmierczak K.M."/>
            <person name="Andrzejewski T.M."/>
            <person name="Davidsen T.M."/>
            <person name="Wayne K.J."/>
            <person name="Tettelin H."/>
            <person name="Glass J.I."/>
            <person name="Rusch D."/>
            <person name="Podicherti R."/>
            <person name="Tsui H.-C.T."/>
            <person name="Winkler M.E."/>
        </authorList>
    </citation>
    <scope>NUCLEOTIDE SEQUENCE</scope>
</reference>
<evidence type="ECO:0000256" key="1">
    <source>
        <dbReference type="ARBA" id="ARBA00006484"/>
    </source>
</evidence>
<name>A0A381Z1R6_9ZZZZ</name>
<dbReference type="PANTHER" id="PTHR42760:SF115">
    <property type="entry name" value="3-OXOACYL-[ACYL-CARRIER-PROTEIN] REDUCTASE FABG"/>
    <property type="match status" value="1"/>
</dbReference>
<dbReference type="InterPro" id="IPR036291">
    <property type="entry name" value="NAD(P)-bd_dom_sf"/>
</dbReference>
<dbReference type="FunFam" id="3.40.50.720:FF:000084">
    <property type="entry name" value="Short-chain dehydrogenase reductase"/>
    <property type="match status" value="1"/>
</dbReference>
<gene>
    <name evidence="3" type="ORF">METZ01_LOCUS135531</name>
</gene>
<dbReference type="InterPro" id="IPR002347">
    <property type="entry name" value="SDR_fam"/>
</dbReference>
<comment type="similarity">
    <text evidence="1">Belongs to the short-chain dehydrogenases/reductases (SDR) family.</text>
</comment>
<dbReference type="AlphaFoldDB" id="A0A381Z1R6"/>